<evidence type="ECO:0000313" key="5">
    <source>
        <dbReference type="EMBL" id="KAE9468005.1"/>
    </source>
</evidence>
<feature type="domain" description="Tify" evidence="4">
    <location>
        <begin position="115"/>
        <end position="150"/>
    </location>
</feature>
<evidence type="ECO:0000259" key="4">
    <source>
        <dbReference type="PROSITE" id="PS51320"/>
    </source>
</evidence>
<dbReference type="GO" id="GO:2000022">
    <property type="term" value="P:regulation of jasmonic acid mediated signaling pathway"/>
    <property type="evidence" value="ECO:0007669"/>
    <property type="project" value="UniProtKB-UniRule"/>
</dbReference>
<comment type="domain">
    <text evidence="2">The jas domain is required for interaction with COI1.</text>
</comment>
<dbReference type="SMART" id="SM00979">
    <property type="entry name" value="TIFY"/>
    <property type="match status" value="1"/>
</dbReference>
<dbReference type="GO" id="GO:0031347">
    <property type="term" value="P:regulation of defense response"/>
    <property type="evidence" value="ECO:0007669"/>
    <property type="project" value="UniProtKB-UniRule"/>
</dbReference>
<keyword evidence="6" id="KW-1185">Reference proteome</keyword>
<accession>A0A6A4MC19</accession>
<feature type="compositionally biased region" description="Polar residues" evidence="3">
    <location>
        <begin position="155"/>
        <end position="166"/>
    </location>
</feature>
<dbReference type="GO" id="GO:0009611">
    <property type="term" value="P:response to wounding"/>
    <property type="evidence" value="ECO:0007669"/>
    <property type="project" value="UniProtKB-UniRule"/>
</dbReference>
<dbReference type="AlphaFoldDB" id="A0A6A4MC19"/>
<comment type="subcellular location">
    <subcellularLocation>
        <location evidence="2">Nucleus</location>
    </subcellularLocation>
</comment>
<comment type="function">
    <text evidence="2">Repressor of jasmonate responses.</text>
</comment>
<feature type="region of interest" description="Disordered" evidence="3">
    <location>
        <begin position="1"/>
        <end position="22"/>
    </location>
</feature>
<evidence type="ECO:0000256" key="1">
    <source>
        <dbReference type="ARBA" id="ARBA00008614"/>
    </source>
</evidence>
<comment type="similarity">
    <text evidence="1 2">Belongs to the TIFY/JAZ family.</text>
</comment>
<dbReference type="PANTHER" id="PTHR33077:SF52">
    <property type="entry name" value="PROTEIN TIFY 11D"/>
    <property type="match status" value="1"/>
</dbReference>
<dbReference type="Proteomes" id="UP000428333">
    <property type="component" value="Linkage Group LG01"/>
</dbReference>
<feature type="non-terminal residue" evidence="5">
    <location>
        <position position="1"/>
    </location>
</feature>
<protein>
    <recommendedName>
        <fullName evidence="2">Protein TIFY</fullName>
    </recommendedName>
    <alternativeName>
        <fullName evidence="2">Jasmonate ZIM domain-containing protein</fullName>
    </alternativeName>
</protein>
<evidence type="ECO:0000256" key="2">
    <source>
        <dbReference type="RuleBase" id="RU369065"/>
    </source>
</evidence>
<feature type="region of interest" description="Disordered" evidence="3">
    <location>
        <begin position="155"/>
        <end position="182"/>
    </location>
</feature>
<evidence type="ECO:0000313" key="6">
    <source>
        <dbReference type="Proteomes" id="UP000428333"/>
    </source>
</evidence>
<dbReference type="OrthoDB" id="1937734at2759"/>
<comment type="caution">
    <text evidence="5">The sequence shown here is derived from an EMBL/GenBank/DDBJ whole genome shotgun (WGS) entry which is preliminary data.</text>
</comment>
<dbReference type="EMBL" id="QEFC01000003">
    <property type="protein sequence ID" value="KAE9468005.1"/>
    <property type="molecule type" value="Genomic_DNA"/>
</dbReference>
<sequence length="232" mass="25273">MSSLRDFSDLRSSGKATEKSSVAQTFNRLSQFIKEKGRLRDLGLEIAGKLEPRGRPETPQYGAAAAIDLFPNMEKPAQYELLDLFPQHTGTGFPSNMEFEGTANATSSELAAMEAEPKTAPLTIFYGGKVFVIDNFPAEKVGEVMLLGRSSENCPSSSGLLSTPTKENIKTSDSKSVAIPGPTADIPIARRASLHRFFDKRKDRVASTAPYQVHGGPWTSSLKHKEPIDLNL</sequence>
<dbReference type="InterPro" id="IPR040390">
    <property type="entry name" value="TIFY/JAZ"/>
</dbReference>
<dbReference type="InterPro" id="IPR018467">
    <property type="entry name" value="CCT_CS"/>
</dbReference>
<name>A0A6A4MC19_9ERIC</name>
<keyword evidence="2" id="KW-1184">Jasmonic acid signaling pathway</keyword>
<keyword evidence="2" id="KW-0539">Nucleus</keyword>
<reference evidence="5 6" key="1">
    <citation type="journal article" date="2019" name="Genome Biol. Evol.">
        <title>The Rhododendron genome and chromosomal organization provide insight into shared whole-genome duplications across the heath family (Ericaceae).</title>
        <authorList>
            <person name="Soza V.L."/>
            <person name="Lindsley D."/>
            <person name="Waalkes A."/>
            <person name="Ramage E."/>
            <person name="Patwardhan R.P."/>
            <person name="Burton J.N."/>
            <person name="Adey A."/>
            <person name="Kumar A."/>
            <person name="Qiu R."/>
            <person name="Shendure J."/>
            <person name="Hall B."/>
        </authorList>
    </citation>
    <scope>NUCLEOTIDE SEQUENCE [LARGE SCALE GENOMIC DNA]</scope>
    <source>
        <strain evidence="5">RSF 1966-606</strain>
    </source>
</reference>
<dbReference type="Pfam" id="PF09425">
    <property type="entry name" value="Jas_motif"/>
    <property type="match status" value="1"/>
</dbReference>
<gene>
    <name evidence="5" type="ORF">C3L33_00104</name>
</gene>
<dbReference type="PROSITE" id="PS51320">
    <property type="entry name" value="TIFY"/>
    <property type="match status" value="1"/>
</dbReference>
<feature type="compositionally biased region" description="Low complexity" evidence="3">
    <location>
        <begin position="1"/>
        <end position="13"/>
    </location>
</feature>
<proteinExistence type="inferred from homology"/>
<organism evidence="5 6">
    <name type="scientific">Rhododendron williamsianum</name>
    <dbReference type="NCBI Taxonomy" id="262921"/>
    <lineage>
        <taxon>Eukaryota</taxon>
        <taxon>Viridiplantae</taxon>
        <taxon>Streptophyta</taxon>
        <taxon>Embryophyta</taxon>
        <taxon>Tracheophyta</taxon>
        <taxon>Spermatophyta</taxon>
        <taxon>Magnoliopsida</taxon>
        <taxon>eudicotyledons</taxon>
        <taxon>Gunneridae</taxon>
        <taxon>Pentapetalae</taxon>
        <taxon>asterids</taxon>
        <taxon>Ericales</taxon>
        <taxon>Ericaceae</taxon>
        <taxon>Ericoideae</taxon>
        <taxon>Rhodoreae</taxon>
        <taxon>Rhododendron</taxon>
    </lineage>
</organism>
<dbReference type="GO" id="GO:0005634">
    <property type="term" value="C:nucleus"/>
    <property type="evidence" value="ECO:0007669"/>
    <property type="project" value="UniProtKB-SubCell"/>
</dbReference>
<dbReference type="PANTHER" id="PTHR33077">
    <property type="entry name" value="PROTEIN TIFY 4A-RELATED-RELATED"/>
    <property type="match status" value="1"/>
</dbReference>
<dbReference type="InterPro" id="IPR010399">
    <property type="entry name" value="Tify_dom"/>
</dbReference>
<dbReference type="Pfam" id="PF06200">
    <property type="entry name" value="tify"/>
    <property type="match status" value="1"/>
</dbReference>
<evidence type="ECO:0000256" key="3">
    <source>
        <dbReference type="SAM" id="MobiDB-lite"/>
    </source>
</evidence>